<reference evidence="2 3" key="1">
    <citation type="submission" date="2020-01" db="EMBL/GenBank/DDBJ databases">
        <title>Genomes of bacteria type strains.</title>
        <authorList>
            <person name="Chen J."/>
            <person name="Zhu S."/>
            <person name="Yang J."/>
        </authorList>
    </citation>
    <scope>NUCLEOTIDE SEQUENCE [LARGE SCALE GENOMIC DNA]</scope>
    <source>
        <strain evidence="2 3">LMG 24078</strain>
    </source>
</reference>
<dbReference type="Proteomes" id="UP000471381">
    <property type="component" value="Unassembled WGS sequence"/>
</dbReference>
<keyword evidence="1" id="KW-0732">Signal</keyword>
<dbReference type="AlphaFoldDB" id="A0A6N9TAZ8"/>
<gene>
    <name evidence="2" type="ORF">GTQ48_02800</name>
</gene>
<evidence type="ECO:0000313" key="2">
    <source>
        <dbReference type="EMBL" id="NDW14463.1"/>
    </source>
</evidence>
<evidence type="ECO:0000256" key="1">
    <source>
        <dbReference type="SAM" id="SignalP"/>
    </source>
</evidence>
<dbReference type="InterPro" id="IPR049672">
    <property type="entry name" value="Xrt_dep_XDP1"/>
</dbReference>
<sequence length="277" mass="29355">MKLLKAVVSSLALISTCNVYADVPLHEATVSLKNDKIAHATTPGTHVTTVDIDGKLVSMGFSGWSDNAGFLNDTLKSGTIDGWYNCDINEVGCTDQNRKYGYGIENSESGDSHSADNYSGGGDFDMFLFTFSEDVTLAGAGFSWMNGDNGNNEVTVAGISDINAFFSGTSATWQNVKANIISGTLGHFGINAKGANGLYESKFETITGKAQYWLVGAYNTIFDEVGSQSGDGVGLKLSTLDISIAKTTTTTDVSEPGALALMSLGLGLVLYRRKRRA</sequence>
<evidence type="ECO:0000313" key="3">
    <source>
        <dbReference type="Proteomes" id="UP000471381"/>
    </source>
</evidence>
<dbReference type="NCBIfam" id="NF041927">
    <property type="entry name" value="Xrt_dep_XDP1"/>
    <property type="match status" value="1"/>
</dbReference>
<dbReference type="InterPro" id="IPR013424">
    <property type="entry name" value="Ice-binding_C"/>
</dbReference>
<organism evidence="2 3">
    <name type="scientific">Alteromonas genovensis</name>
    <dbReference type="NCBI Taxonomy" id="471225"/>
    <lineage>
        <taxon>Bacteria</taxon>
        <taxon>Pseudomonadati</taxon>
        <taxon>Pseudomonadota</taxon>
        <taxon>Gammaproteobacteria</taxon>
        <taxon>Alteromonadales</taxon>
        <taxon>Alteromonadaceae</taxon>
        <taxon>Alteromonas/Salinimonas group</taxon>
        <taxon>Alteromonas</taxon>
    </lineage>
</organism>
<accession>A0A6N9TAZ8</accession>
<feature type="chain" id="PRO_5026898991" evidence="1">
    <location>
        <begin position="22"/>
        <end position="277"/>
    </location>
</feature>
<protein>
    <submittedName>
        <fullName evidence="2">PEP-CTERM sorting domain-containing protein</fullName>
    </submittedName>
</protein>
<proteinExistence type="predicted"/>
<keyword evidence="3" id="KW-1185">Reference proteome</keyword>
<feature type="signal peptide" evidence="1">
    <location>
        <begin position="1"/>
        <end position="21"/>
    </location>
</feature>
<name>A0A6N9TAZ8_9ALTE</name>
<comment type="caution">
    <text evidence="2">The sequence shown here is derived from an EMBL/GenBank/DDBJ whole genome shotgun (WGS) entry which is preliminary data.</text>
</comment>
<dbReference type="EMBL" id="JAAAWO010000001">
    <property type="protein sequence ID" value="NDW14463.1"/>
    <property type="molecule type" value="Genomic_DNA"/>
</dbReference>
<dbReference type="RefSeq" id="WP_163105046.1">
    <property type="nucleotide sequence ID" value="NZ_JAAAWO010000001.1"/>
</dbReference>
<dbReference type="NCBIfam" id="TIGR02595">
    <property type="entry name" value="PEP_CTERM"/>
    <property type="match status" value="1"/>
</dbReference>